<dbReference type="Pfam" id="PF02453">
    <property type="entry name" value="Reticulon"/>
    <property type="match status" value="1"/>
</dbReference>
<dbReference type="GO" id="GO:0009617">
    <property type="term" value="P:response to bacterium"/>
    <property type="evidence" value="ECO:0007669"/>
    <property type="project" value="InterPro"/>
</dbReference>
<proteinExistence type="predicted"/>
<dbReference type="EMBL" id="NMUH01002185">
    <property type="protein sequence ID" value="MQL98420.1"/>
    <property type="molecule type" value="Genomic_DNA"/>
</dbReference>
<dbReference type="PANTHER" id="PTHR10994">
    <property type="entry name" value="RETICULON"/>
    <property type="match status" value="1"/>
</dbReference>
<organism evidence="9 10">
    <name type="scientific">Colocasia esculenta</name>
    <name type="common">Wild taro</name>
    <name type="synonym">Arum esculentum</name>
    <dbReference type="NCBI Taxonomy" id="4460"/>
    <lineage>
        <taxon>Eukaryota</taxon>
        <taxon>Viridiplantae</taxon>
        <taxon>Streptophyta</taxon>
        <taxon>Embryophyta</taxon>
        <taxon>Tracheophyta</taxon>
        <taxon>Spermatophyta</taxon>
        <taxon>Magnoliopsida</taxon>
        <taxon>Liliopsida</taxon>
        <taxon>Araceae</taxon>
        <taxon>Aroideae</taxon>
        <taxon>Colocasieae</taxon>
        <taxon>Colocasia</taxon>
    </lineage>
</organism>
<feature type="region of interest" description="Disordered" evidence="7">
    <location>
        <begin position="1"/>
        <end position="30"/>
    </location>
</feature>
<feature type="transmembrane region" description="Helical" evidence="6">
    <location>
        <begin position="63"/>
        <end position="80"/>
    </location>
</feature>
<gene>
    <name evidence="9" type="ORF">Taro_031125</name>
</gene>
<dbReference type="GO" id="GO:0005789">
    <property type="term" value="C:endoplasmic reticulum membrane"/>
    <property type="evidence" value="ECO:0007669"/>
    <property type="project" value="UniProtKB-SubCell"/>
</dbReference>
<dbReference type="OrthoDB" id="567788at2759"/>
<name>A0A843VY58_COLES</name>
<evidence type="ECO:0000256" key="1">
    <source>
        <dbReference type="ARBA" id="ARBA00004477"/>
    </source>
</evidence>
<evidence type="ECO:0000313" key="9">
    <source>
        <dbReference type="EMBL" id="MQL98420.1"/>
    </source>
</evidence>
<evidence type="ECO:0000256" key="5">
    <source>
        <dbReference type="ARBA" id="ARBA00023136"/>
    </source>
</evidence>
<comment type="subcellular location">
    <subcellularLocation>
        <location evidence="1 6">Endoplasmic reticulum membrane</location>
        <topology evidence="1 6">Multi-pass membrane protein</topology>
    </subcellularLocation>
</comment>
<keyword evidence="4 6" id="KW-1133">Transmembrane helix</keyword>
<keyword evidence="2 6" id="KW-0812">Transmembrane</keyword>
<evidence type="ECO:0000256" key="3">
    <source>
        <dbReference type="ARBA" id="ARBA00022824"/>
    </source>
</evidence>
<evidence type="ECO:0000259" key="8">
    <source>
        <dbReference type="PROSITE" id="PS50845"/>
    </source>
</evidence>
<dbReference type="PANTHER" id="PTHR10994:SF67">
    <property type="entry name" value="RETICULON-LIKE PROTEIN B16"/>
    <property type="match status" value="1"/>
</dbReference>
<comment type="caution">
    <text evidence="9">The sequence shown here is derived from an EMBL/GenBank/DDBJ whole genome shotgun (WGS) entry which is preliminary data.</text>
</comment>
<dbReference type="PROSITE" id="PS50845">
    <property type="entry name" value="RETICULON"/>
    <property type="match status" value="1"/>
</dbReference>
<feature type="compositionally biased region" description="Polar residues" evidence="7">
    <location>
        <begin position="1"/>
        <end position="13"/>
    </location>
</feature>
<sequence>MEGNTQDAGNVESSGDARKDRSVEQCGPSAPVRPGYRLFNRQRSIRQIMGSGRAADVILWKRRRISFGVIAVATVAWLLVEWSGLSFLSISSDVLLILIVIQFVRANCADLLKKQLQPLPELVLSEEMVNNTAASFRVKINSMLLMAHDITLGKDFRLFFKVVVCLWLLSVVGSFFSFLTLAYIGTIVSITIPALYNKYEERVDRYAGFVHQKFSKHYKIVDENIIRRLPKRFSKTKDA</sequence>
<evidence type="ECO:0000256" key="2">
    <source>
        <dbReference type="ARBA" id="ARBA00022692"/>
    </source>
</evidence>
<feature type="transmembrane region" description="Helical" evidence="6">
    <location>
        <begin position="158"/>
        <end position="184"/>
    </location>
</feature>
<keyword evidence="3 6" id="KW-0256">Endoplasmic reticulum</keyword>
<dbReference type="InterPro" id="IPR045064">
    <property type="entry name" value="Reticulon-like"/>
</dbReference>
<feature type="domain" description="Reticulon" evidence="8">
    <location>
        <begin position="54"/>
        <end position="237"/>
    </location>
</feature>
<reference evidence="9" key="1">
    <citation type="submission" date="2017-07" db="EMBL/GenBank/DDBJ databases">
        <title>Taro Niue Genome Assembly and Annotation.</title>
        <authorList>
            <person name="Atibalentja N."/>
            <person name="Keating K."/>
            <person name="Fields C.J."/>
        </authorList>
    </citation>
    <scope>NUCLEOTIDE SEQUENCE</scope>
    <source>
        <strain evidence="9">Niue_2</strain>
        <tissue evidence="9">Leaf</tissue>
    </source>
</reference>
<dbReference type="InterPro" id="IPR003388">
    <property type="entry name" value="Reticulon"/>
</dbReference>
<accession>A0A843VY58</accession>
<evidence type="ECO:0000256" key="6">
    <source>
        <dbReference type="RuleBase" id="RU363132"/>
    </source>
</evidence>
<dbReference type="Proteomes" id="UP000652761">
    <property type="component" value="Unassembled WGS sequence"/>
</dbReference>
<feature type="transmembrane region" description="Helical" evidence="6">
    <location>
        <begin position="86"/>
        <end position="104"/>
    </location>
</feature>
<evidence type="ECO:0000256" key="4">
    <source>
        <dbReference type="ARBA" id="ARBA00022989"/>
    </source>
</evidence>
<keyword evidence="5 6" id="KW-0472">Membrane</keyword>
<keyword evidence="10" id="KW-1185">Reference proteome</keyword>
<dbReference type="AlphaFoldDB" id="A0A843VY58"/>
<protein>
    <recommendedName>
        <fullName evidence="6">Reticulon-like protein</fullName>
    </recommendedName>
</protein>
<evidence type="ECO:0000256" key="7">
    <source>
        <dbReference type="SAM" id="MobiDB-lite"/>
    </source>
</evidence>
<evidence type="ECO:0000313" key="10">
    <source>
        <dbReference type="Proteomes" id="UP000652761"/>
    </source>
</evidence>